<dbReference type="AlphaFoldDB" id="V2Z460"/>
<dbReference type="EMBL" id="ACIL03000021">
    <property type="protein sequence ID" value="ESL01700.1"/>
    <property type="molecule type" value="Genomic_DNA"/>
</dbReference>
<sequence>MVVKEFILPELFTKHLVKYRNQTTGHNHDILQMFGNITPQLQNENSSSYRTVRKKRSVTYEVNNLGFIYLFLVRQPYLFKIIRSMRILC</sequence>
<dbReference type="STRING" id="592026.GCWU0000282_003261"/>
<reference evidence="1 2" key="1">
    <citation type="submission" date="2013-06" db="EMBL/GenBank/DDBJ databases">
        <authorList>
            <person name="Weinstock G."/>
            <person name="Sodergren E."/>
            <person name="Clifton S."/>
            <person name="Fulton L."/>
            <person name="Fulton B."/>
            <person name="Courtney L."/>
            <person name="Fronick C."/>
            <person name="Harrison M."/>
            <person name="Strong C."/>
            <person name="Farmer C."/>
            <person name="Delahaunty K."/>
            <person name="Markovic C."/>
            <person name="Hall O."/>
            <person name="Minx P."/>
            <person name="Tomlinson C."/>
            <person name="Mitreva M."/>
            <person name="Nelson J."/>
            <person name="Hou S."/>
            <person name="Wollam A."/>
            <person name="Pepin K.H."/>
            <person name="Johnson M."/>
            <person name="Bhonagiri V."/>
            <person name="Nash W.E."/>
            <person name="Warren W."/>
            <person name="Chinwalla A."/>
            <person name="Mardis E.R."/>
            <person name="Wilson R.K."/>
        </authorList>
    </citation>
    <scope>NUCLEOTIDE SEQUENCE [LARGE SCALE GENOMIC DNA]</scope>
    <source>
        <strain evidence="1 2">ATCC 51271</strain>
    </source>
</reference>
<evidence type="ECO:0000313" key="1">
    <source>
        <dbReference type="EMBL" id="ESL01700.1"/>
    </source>
</evidence>
<keyword evidence="2" id="KW-1185">Reference proteome</keyword>
<evidence type="ECO:0000313" key="2">
    <source>
        <dbReference type="Proteomes" id="UP000018227"/>
    </source>
</evidence>
<dbReference type="HOGENOM" id="CLU_2449191_0_0_9"/>
<organism evidence="1 2">
    <name type="scientific">Catonella morbi ATCC 51271</name>
    <dbReference type="NCBI Taxonomy" id="592026"/>
    <lineage>
        <taxon>Bacteria</taxon>
        <taxon>Bacillati</taxon>
        <taxon>Bacillota</taxon>
        <taxon>Clostridia</taxon>
        <taxon>Lachnospirales</taxon>
        <taxon>Lachnospiraceae</taxon>
        <taxon>Catonella</taxon>
    </lineage>
</organism>
<name>V2Z460_9FIRM</name>
<protein>
    <submittedName>
        <fullName evidence="1">Uncharacterized protein</fullName>
    </submittedName>
</protein>
<proteinExistence type="predicted"/>
<comment type="caution">
    <text evidence="1">The sequence shown here is derived from an EMBL/GenBank/DDBJ whole genome shotgun (WGS) entry which is preliminary data.</text>
</comment>
<dbReference type="Proteomes" id="UP000018227">
    <property type="component" value="Unassembled WGS sequence"/>
</dbReference>
<accession>V2Z460</accession>
<gene>
    <name evidence="1" type="ORF">GCWU0000282_003261</name>
</gene>